<dbReference type="InterPro" id="IPR002201">
    <property type="entry name" value="Glyco_trans_9"/>
</dbReference>
<dbReference type="AlphaFoldDB" id="C9PNY0"/>
<dbReference type="GO" id="GO:0005829">
    <property type="term" value="C:cytosol"/>
    <property type="evidence" value="ECO:0007669"/>
    <property type="project" value="TreeGrafter"/>
</dbReference>
<gene>
    <name evidence="3" type="primary">waaQ</name>
    <name evidence="3" type="ORF">HMPREF0621_0712</name>
</gene>
<reference evidence="3 4" key="1">
    <citation type="submission" date="2009-10" db="EMBL/GenBank/DDBJ databases">
        <authorList>
            <person name="Muzny D."/>
            <person name="Qin X."/>
            <person name="Deng J."/>
            <person name="Jiang H."/>
            <person name="Liu Y."/>
            <person name="Qu J."/>
            <person name="Song X.-Z."/>
            <person name="Zhang L."/>
            <person name="Thornton R."/>
            <person name="Coyle M."/>
            <person name="Francisco L."/>
            <person name="Jackson L."/>
            <person name="Javaid M."/>
            <person name="Korchina V."/>
            <person name="Kovar C."/>
            <person name="Mata R."/>
            <person name="Mathew T."/>
            <person name="Ngo R."/>
            <person name="Nguyen L."/>
            <person name="Nguyen N."/>
            <person name="Okwuonu G."/>
            <person name="Ongeri F."/>
            <person name="Pham C."/>
            <person name="Simmons D."/>
            <person name="Wilczek-Boney K."/>
            <person name="Hale W."/>
            <person name="Jakkamsetti A."/>
            <person name="Pham P."/>
            <person name="Ruth R."/>
            <person name="San Lucas F."/>
            <person name="Warren J."/>
            <person name="Zhang J."/>
            <person name="Zhao Z."/>
            <person name="Zhou C."/>
            <person name="Zhu D."/>
            <person name="Lee S."/>
            <person name="Bess C."/>
            <person name="Blankenburg K."/>
            <person name="Forbes L."/>
            <person name="Fu Q."/>
            <person name="Gubbala S."/>
            <person name="Hirani K."/>
            <person name="Jayaseelan J.C."/>
            <person name="Lara F."/>
            <person name="Munidasa M."/>
            <person name="Palculict T."/>
            <person name="Patil S."/>
            <person name="Pu L.-L."/>
            <person name="Saada N."/>
            <person name="Tang L."/>
            <person name="Weissenberger G."/>
            <person name="Zhu Y."/>
            <person name="Hemphill L."/>
            <person name="Shang Y."/>
            <person name="Youmans B."/>
            <person name="Ayvaz T."/>
            <person name="Ross M."/>
            <person name="Santibanez J."/>
            <person name="Aqrawi P."/>
            <person name="Gross S."/>
            <person name="Joshi V."/>
            <person name="Fowler G."/>
            <person name="Nazareth L."/>
            <person name="Reid J."/>
            <person name="Worley K."/>
            <person name="Petrosino J."/>
            <person name="Highlander S."/>
            <person name="Gibbs R."/>
        </authorList>
    </citation>
    <scope>NUCLEOTIDE SEQUENCE [LARGE SCALE GENOMIC DNA]</scope>
    <source>
        <strain evidence="3 4">ATCC 43325</strain>
    </source>
</reference>
<evidence type="ECO:0000313" key="4">
    <source>
        <dbReference type="Proteomes" id="UP000005519"/>
    </source>
</evidence>
<dbReference type="STRING" id="667128.HMPREF0621_0712"/>
<evidence type="ECO:0000256" key="1">
    <source>
        <dbReference type="ARBA" id="ARBA00022676"/>
    </source>
</evidence>
<dbReference type="InterPro" id="IPR051199">
    <property type="entry name" value="LPS_LOS_Heptosyltrfase"/>
</dbReference>
<dbReference type="EMBL" id="ACZR01000006">
    <property type="protein sequence ID" value="EEX50771.1"/>
    <property type="molecule type" value="Genomic_DNA"/>
</dbReference>
<dbReference type="OrthoDB" id="9797795at2"/>
<dbReference type="RefSeq" id="WP_005763612.1">
    <property type="nucleotide sequence ID" value="NZ_GG704811.1"/>
</dbReference>
<sequence>MQKLLVIRNDKLGDFMLSWPAFAMLKQSNPALKLTALVPKYTEDLARLCPYIDDVIIDAGKNADKSAQLATLKAIKAAKFDASINFFSDKYNALLVWKAKIPFRLAPATKLIQFLYNHRITQRRSKSLKPEFEYNLDLARAFLRKNHCPIVEPSPPYLTFEESVVQNQREKLSRLLGLSLKKKWIFVHSGSGGSATNLSLEQYAELISGLLTHFDCNMVLTAGPNEGEKAQTLAQLVNNANVVVYDKNDGLVDFAHSLACADLFIAGSTGPLHLSAALNVPTIGFYPSRRSATPLRWQPINAPRKHLSFSPQTTDKSRQMDLNLIEIPKVLMQVIPFVGRMWQLD</sequence>
<proteinExistence type="predicted"/>
<dbReference type="GO" id="GO:0008713">
    <property type="term" value="F:ADP-heptose-lipopolysaccharide heptosyltransferase activity"/>
    <property type="evidence" value="ECO:0007669"/>
    <property type="project" value="TreeGrafter"/>
</dbReference>
<organism evidence="3 4">
    <name type="scientific">Pasteurella dagmatis ATCC 43325</name>
    <dbReference type="NCBI Taxonomy" id="667128"/>
    <lineage>
        <taxon>Bacteria</taxon>
        <taxon>Pseudomonadati</taxon>
        <taxon>Pseudomonadota</taxon>
        <taxon>Gammaproteobacteria</taxon>
        <taxon>Pasteurellales</taxon>
        <taxon>Pasteurellaceae</taxon>
        <taxon>Pasteurella</taxon>
    </lineage>
</organism>
<keyword evidence="4" id="KW-1185">Reference proteome</keyword>
<keyword evidence="2 3" id="KW-0808">Transferase</keyword>
<dbReference type="CDD" id="cd03789">
    <property type="entry name" value="GT9_LPS_heptosyltransferase"/>
    <property type="match status" value="1"/>
</dbReference>
<dbReference type="PANTHER" id="PTHR30160:SF15">
    <property type="entry name" value="GLYCOSYLTRANSFERASE HI_0523-RELATED"/>
    <property type="match status" value="1"/>
</dbReference>
<dbReference type="PANTHER" id="PTHR30160">
    <property type="entry name" value="TETRAACYLDISACCHARIDE 4'-KINASE-RELATED"/>
    <property type="match status" value="1"/>
</dbReference>
<dbReference type="HOGENOM" id="CLU_038371_1_0_6"/>
<keyword evidence="1" id="KW-0328">Glycosyltransferase</keyword>
<evidence type="ECO:0000313" key="3">
    <source>
        <dbReference type="EMBL" id="EEX50771.1"/>
    </source>
</evidence>
<name>C9PNY0_9PAST</name>
<dbReference type="Pfam" id="PF01075">
    <property type="entry name" value="Glyco_transf_9"/>
    <property type="match status" value="1"/>
</dbReference>
<evidence type="ECO:0000256" key="2">
    <source>
        <dbReference type="ARBA" id="ARBA00022679"/>
    </source>
</evidence>
<comment type="caution">
    <text evidence="3">The sequence shown here is derived from an EMBL/GenBank/DDBJ whole genome shotgun (WGS) entry which is preliminary data.</text>
</comment>
<dbReference type="GO" id="GO:0009244">
    <property type="term" value="P:lipopolysaccharide core region biosynthetic process"/>
    <property type="evidence" value="ECO:0007669"/>
    <property type="project" value="TreeGrafter"/>
</dbReference>
<dbReference type="Gene3D" id="3.40.50.2000">
    <property type="entry name" value="Glycogen Phosphorylase B"/>
    <property type="match status" value="2"/>
</dbReference>
<dbReference type="SUPFAM" id="SSF53756">
    <property type="entry name" value="UDP-Glycosyltransferase/glycogen phosphorylase"/>
    <property type="match status" value="1"/>
</dbReference>
<protein>
    <submittedName>
        <fullName evidence="3">Heptosyltransferase</fullName>
    </submittedName>
</protein>
<accession>C9PNY0</accession>
<dbReference type="Proteomes" id="UP000005519">
    <property type="component" value="Unassembled WGS sequence"/>
</dbReference>